<evidence type="ECO:0000313" key="1">
    <source>
        <dbReference type="EMBL" id="OJH38101.1"/>
    </source>
</evidence>
<reference evidence="2" key="1">
    <citation type="submission" date="2016-11" db="EMBL/GenBank/DDBJ databases">
        <authorList>
            <person name="Shukria A."/>
            <person name="Stevens D.C."/>
        </authorList>
    </citation>
    <scope>NUCLEOTIDE SEQUENCE [LARGE SCALE GENOMIC DNA]</scope>
    <source>
        <strain evidence="2">Cbfe23</strain>
    </source>
</reference>
<dbReference type="RefSeq" id="WP_071900609.1">
    <property type="nucleotide sequence ID" value="NZ_MPIN01000006.1"/>
</dbReference>
<accession>A0A1L9B785</accession>
<dbReference type="InterPro" id="IPR011751">
    <property type="entry name" value="Mxa_paralog_2265"/>
</dbReference>
<protein>
    <recommendedName>
        <fullName evidence="3">TIGR02265 family protein</fullName>
    </recommendedName>
</protein>
<dbReference type="NCBIfam" id="TIGR02265">
    <property type="entry name" value="Mxa_TIGR02265"/>
    <property type="match status" value="1"/>
</dbReference>
<gene>
    <name evidence="1" type="ORF">BON30_23370</name>
</gene>
<keyword evidence="2" id="KW-1185">Reference proteome</keyword>
<proteinExistence type="predicted"/>
<dbReference type="EMBL" id="MPIN01000006">
    <property type="protein sequence ID" value="OJH38101.1"/>
    <property type="molecule type" value="Genomic_DNA"/>
</dbReference>
<comment type="caution">
    <text evidence="1">The sequence shown here is derived from an EMBL/GenBank/DDBJ whole genome shotgun (WGS) entry which is preliminary data.</text>
</comment>
<sequence length="194" mass="21152">MPSLNSQECTQRMGLAPETATVRGLIFNAVFKLVEQHRGALAATELRARIAKKPLVDFFSYPARDFLQVLFEAGELLTPQYGSSEAAIRACGAAAVGGFFQSGVGRTLTTIIGQGDPKRLFSSAPTAYSTAVSYGQRKFSVLGERRVSLHFKGDMQPVEFHQGLLEAALQGVGCPGQVQVRRMGMDEAEYFIEW</sequence>
<dbReference type="Proteomes" id="UP000182229">
    <property type="component" value="Unassembled WGS sequence"/>
</dbReference>
<name>A0A1L9B785_9BACT</name>
<dbReference type="Pfam" id="PF09536">
    <property type="entry name" value="DUF2378"/>
    <property type="match status" value="1"/>
</dbReference>
<organism evidence="1 2">
    <name type="scientific">Cystobacter ferrugineus</name>
    <dbReference type="NCBI Taxonomy" id="83449"/>
    <lineage>
        <taxon>Bacteria</taxon>
        <taxon>Pseudomonadati</taxon>
        <taxon>Myxococcota</taxon>
        <taxon>Myxococcia</taxon>
        <taxon>Myxococcales</taxon>
        <taxon>Cystobacterineae</taxon>
        <taxon>Archangiaceae</taxon>
        <taxon>Cystobacter</taxon>
    </lineage>
</organism>
<reference evidence="1 2" key="2">
    <citation type="submission" date="2016-12" db="EMBL/GenBank/DDBJ databases">
        <title>Draft Genome Sequence of Cystobacter ferrugineus Strain Cbfe23.</title>
        <authorList>
            <person name="Akbar S."/>
            <person name="Dowd S.E."/>
            <person name="Stevens D.C."/>
        </authorList>
    </citation>
    <scope>NUCLEOTIDE SEQUENCE [LARGE SCALE GENOMIC DNA]</scope>
    <source>
        <strain evidence="1 2">Cbfe23</strain>
    </source>
</reference>
<dbReference type="AlphaFoldDB" id="A0A1L9B785"/>
<evidence type="ECO:0000313" key="2">
    <source>
        <dbReference type="Proteomes" id="UP000182229"/>
    </source>
</evidence>
<evidence type="ECO:0008006" key="3">
    <source>
        <dbReference type="Google" id="ProtNLM"/>
    </source>
</evidence>